<dbReference type="GO" id="GO:0015074">
    <property type="term" value="P:DNA integration"/>
    <property type="evidence" value="ECO:0007669"/>
    <property type="project" value="UniProtKB-KW"/>
</dbReference>
<evidence type="ECO:0000256" key="2">
    <source>
        <dbReference type="ARBA" id="ARBA00022908"/>
    </source>
</evidence>
<dbReference type="PANTHER" id="PTHR30349">
    <property type="entry name" value="PHAGE INTEGRASE-RELATED"/>
    <property type="match status" value="1"/>
</dbReference>
<feature type="domain" description="Tyr recombinase" evidence="6">
    <location>
        <begin position="189"/>
        <end position="391"/>
    </location>
</feature>
<evidence type="ECO:0000256" key="4">
    <source>
        <dbReference type="ARBA" id="ARBA00023172"/>
    </source>
</evidence>
<dbReference type="PANTHER" id="PTHR30349:SF64">
    <property type="entry name" value="PROPHAGE INTEGRASE INTD-RELATED"/>
    <property type="match status" value="1"/>
</dbReference>
<dbReference type="EMBL" id="CP020557">
    <property type="protein sequence ID" value="ARF67267.1"/>
    <property type="molecule type" value="Genomic_DNA"/>
</dbReference>
<protein>
    <submittedName>
        <fullName evidence="8">Site-specific integrase</fullName>
    </submittedName>
</protein>
<comment type="similarity">
    <text evidence="1">Belongs to the 'phage' integrase family.</text>
</comment>
<dbReference type="CDD" id="cd01189">
    <property type="entry name" value="INT_ICEBs1_C_like"/>
    <property type="match status" value="1"/>
</dbReference>
<evidence type="ECO:0000256" key="3">
    <source>
        <dbReference type="ARBA" id="ARBA00023125"/>
    </source>
</evidence>
<name>A0A1V0UQ63_9BACL</name>
<dbReference type="Gene3D" id="1.10.150.130">
    <property type="match status" value="1"/>
</dbReference>
<evidence type="ECO:0000259" key="6">
    <source>
        <dbReference type="PROSITE" id="PS51898"/>
    </source>
</evidence>
<gene>
    <name evidence="8" type="ORF">B7C51_04665</name>
</gene>
<proteinExistence type="inferred from homology"/>
<keyword evidence="3 5" id="KW-0238">DNA-binding</keyword>
<dbReference type="Pfam" id="PF14659">
    <property type="entry name" value="Phage_int_SAM_3"/>
    <property type="match status" value="1"/>
</dbReference>
<evidence type="ECO:0000256" key="1">
    <source>
        <dbReference type="ARBA" id="ARBA00008857"/>
    </source>
</evidence>
<dbReference type="Proteomes" id="UP000192727">
    <property type="component" value="Chromosome"/>
</dbReference>
<sequence>MASIEKRGNNSWRLVVEVGYDSKGKRVKRTKTVRVEDQALLKTTKKLREFLETELHKFKIEVEAGEYIAPQKMTLDQFVQDEWTPKYASKTENLSPLTFRNYVSHFDTHISPSLGHKHLGEVKTVHLLTFIDSLSKPGARKDGKEGRLSNGTIQYIYRVLKNILERAKEWGLIKVNPIIGVKKPKVGRPEIHFYDEVEAQEVISALDKEPRTWRLFILGSMIGGFRRGELLALEWTDVDFDNMTLSINKSISLTIDGHAVEKEPKSKSSIRIVDMPEWYMDELKIHKHEWKKEKLFVGDKWRGGDKQYVFHAGFGKPLYHTYPTQWWGEFIKRHNLKRVRFHDLRHSSATLLIEAGASMKAIQERLGHSKHQTTADIYAHITKKVSRETAEKFDKFAPKNHVPNSSPTYNY</sequence>
<evidence type="ECO:0000259" key="7">
    <source>
        <dbReference type="PROSITE" id="PS51900"/>
    </source>
</evidence>
<organism evidence="8 9">
    <name type="scientific">Paenibacillus larvae subsp. pulvifaciens</name>
    <dbReference type="NCBI Taxonomy" id="1477"/>
    <lineage>
        <taxon>Bacteria</taxon>
        <taxon>Bacillati</taxon>
        <taxon>Bacillota</taxon>
        <taxon>Bacilli</taxon>
        <taxon>Bacillales</taxon>
        <taxon>Paenibacillaceae</taxon>
        <taxon>Paenibacillus</taxon>
    </lineage>
</organism>
<accession>A0A1V0UQ63</accession>
<dbReference type="InterPro" id="IPR013762">
    <property type="entry name" value="Integrase-like_cat_sf"/>
</dbReference>
<feature type="domain" description="Core-binding (CB)" evidence="7">
    <location>
        <begin position="73"/>
        <end position="168"/>
    </location>
</feature>
<dbReference type="InterPro" id="IPR002104">
    <property type="entry name" value="Integrase_catalytic"/>
</dbReference>
<dbReference type="InterPro" id="IPR044068">
    <property type="entry name" value="CB"/>
</dbReference>
<dbReference type="InterPro" id="IPR011010">
    <property type="entry name" value="DNA_brk_join_enz"/>
</dbReference>
<evidence type="ECO:0000313" key="9">
    <source>
        <dbReference type="Proteomes" id="UP000192727"/>
    </source>
</evidence>
<dbReference type="GO" id="GO:0006310">
    <property type="term" value="P:DNA recombination"/>
    <property type="evidence" value="ECO:0007669"/>
    <property type="project" value="UniProtKB-KW"/>
</dbReference>
<reference evidence="8 9" key="1">
    <citation type="submission" date="2017-03" db="EMBL/GenBank/DDBJ databases">
        <title>Paenibacillus larvae genome sequencing.</title>
        <authorList>
            <person name="Dingman D.W."/>
        </authorList>
    </citation>
    <scope>NUCLEOTIDE SEQUENCE [LARGE SCALE GENOMIC DNA]</scope>
    <source>
        <strain evidence="8 9">SAG 10367</strain>
    </source>
</reference>
<dbReference type="InterPro" id="IPR004107">
    <property type="entry name" value="Integrase_SAM-like_N"/>
</dbReference>
<dbReference type="SUPFAM" id="SSF56349">
    <property type="entry name" value="DNA breaking-rejoining enzymes"/>
    <property type="match status" value="1"/>
</dbReference>
<dbReference type="RefSeq" id="WP_083038906.1">
    <property type="nucleotide sequence ID" value="NZ_CP020557.1"/>
</dbReference>
<evidence type="ECO:0000313" key="8">
    <source>
        <dbReference type="EMBL" id="ARF67267.1"/>
    </source>
</evidence>
<dbReference type="GO" id="GO:0003677">
    <property type="term" value="F:DNA binding"/>
    <property type="evidence" value="ECO:0007669"/>
    <property type="project" value="UniProtKB-UniRule"/>
</dbReference>
<dbReference type="PROSITE" id="PS51900">
    <property type="entry name" value="CB"/>
    <property type="match status" value="1"/>
</dbReference>
<keyword evidence="4" id="KW-0233">DNA recombination</keyword>
<dbReference type="InterPro" id="IPR050090">
    <property type="entry name" value="Tyrosine_recombinase_XerCD"/>
</dbReference>
<dbReference type="InterPro" id="IPR010998">
    <property type="entry name" value="Integrase_recombinase_N"/>
</dbReference>
<keyword evidence="2" id="KW-0229">DNA integration</keyword>
<dbReference type="Pfam" id="PF00589">
    <property type="entry name" value="Phage_integrase"/>
    <property type="match status" value="1"/>
</dbReference>
<dbReference type="AlphaFoldDB" id="A0A1V0UQ63"/>
<dbReference type="Gene3D" id="1.10.443.10">
    <property type="entry name" value="Intergrase catalytic core"/>
    <property type="match status" value="1"/>
</dbReference>
<dbReference type="PROSITE" id="PS51898">
    <property type="entry name" value="TYR_RECOMBINASE"/>
    <property type="match status" value="1"/>
</dbReference>
<evidence type="ECO:0000256" key="5">
    <source>
        <dbReference type="PROSITE-ProRule" id="PRU01248"/>
    </source>
</evidence>